<proteinExistence type="predicted"/>
<gene>
    <name evidence="1" type="ORF">FA13DRAFT_1596076</name>
</gene>
<reference evidence="1 2" key="1">
    <citation type="journal article" date="2019" name="Nat. Ecol. Evol.">
        <title>Megaphylogeny resolves global patterns of mushroom evolution.</title>
        <authorList>
            <person name="Varga T."/>
            <person name="Krizsan K."/>
            <person name="Foldi C."/>
            <person name="Dima B."/>
            <person name="Sanchez-Garcia M."/>
            <person name="Sanchez-Ramirez S."/>
            <person name="Szollosi G.J."/>
            <person name="Szarkandi J.G."/>
            <person name="Papp V."/>
            <person name="Albert L."/>
            <person name="Andreopoulos W."/>
            <person name="Angelini C."/>
            <person name="Antonin V."/>
            <person name="Barry K.W."/>
            <person name="Bougher N.L."/>
            <person name="Buchanan P."/>
            <person name="Buyck B."/>
            <person name="Bense V."/>
            <person name="Catcheside P."/>
            <person name="Chovatia M."/>
            <person name="Cooper J."/>
            <person name="Damon W."/>
            <person name="Desjardin D."/>
            <person name="Finy P."/>
            <person name="Geml J."/>
            <person name="Haridas S."/>
            <person name="Hughes K."/>
            <person name="Justo A."/>
            <person name="Karasinski D."/>
            <person name="Kautmanova I."/>
            <person name="Kiss B."/>
            <person name="Kocsube S."/>
            <person name="Kotiranta H."/>
            <person name="LaButti K.M."/>
            <person name="Lechner B.E."/>
            <person name="Liimatainen K."/>
            <person name="Lipzen A."/>
            <person name="Lukacs Z."/>
            <person name="Mihaltcheva S."/>
            <person name="Morgado L.N."/>
            <person name="Niskanen T."/>
            <person name="Noordeloos M.E."/>
            <person name="Ohm R.A."/>
            <person name="Ortiz-Santana B."/>
            <person name="Ovrebo C."/>
            <person name="Racz N."/>
            <person name="Riley R."/>
            <person name="Savchenko A."/>
            <person name="Shiryaev A."/>
            <person name="Soop K."/>
            <person name="Spirin V."/>
            <person name="Szebenyi C."/>
            <person name="Tomsovsky M."/>
            <person name="Tulloss R.E."/>
            <person name="Uehling J."/>
            <person name="Grigoriev I.V."/>
            <person name="Vagvolgyi C."/>
            <person name="Papp T."/>
            <person name="Martin F.M."/>
            <person name="Miettinen O."/>
            <person name="Hibbett D.S."/>
            <person name="Nagy L.G."/>
        </authorList>
    </citation>
    <scope>NUCLEOTIDE SEQUENCE [LARGE SCALE GENOMIC DNA]</scope>
    <source>
        <strain evidence="1 2">FP101781</strain>
    </source>
</reference>
<evidence type="ECO:0000313" key="1">
    <source>
        <dbReference type="EMBL" id="TEB27660.1"/>
    </source>
</evidence>
<feature type="non-terminal residue" evidence="1">
    <location>
        <position position="135"/>
    </location>
</feature>
<dbReference type="Proteomes" id="UP000298030">
    <property type="component" value="Unassembled WGS sequence"/>
</dbReference>
<name>A0A4Y7T0J2_COPMI</name>
<dbReference type="AlphaFoldDB" id="A0A4Y7T0J2"/>
<dbReference type="EMBL" id="QPFP01000038">
    <property type="protein sequence ID" value="TEB27660.1"/>
    <property type="molecule type" value="Genomic_DNA"/>
</dbReference>
<evidence type="ECO:0008006" key="3">
    <source>
        <dbReference type="Google" id="ProtNLM"/>
    </source>
</evidence>
<keyword evidence="2" id="KW-1185">Reference proteome</keyword>
<organism evidence="1 2">
    <name type="scientific">Coprinellus micaceus</name>
    <name type="common">Glistening ink-cap mushroom</name>
    <name type="synonym">Coprinus micaceus</name>
    <dbReference type="NCBI Taxonomy" id="71717"/>
    <lineage>
        <taxon>Eukaryota</taxon>
        <taxon>Fungi</taxon>
        <taxon>Dikarya</taxon>
        <taxon>Basidiomycota</taxon>
        <taxon>Agaricomycotina</taxon>
        <taxon>Agaricomycetes</taxon>
        <taxon>Agaricomycetidae</taxon>
        <taxon>Agaricales</taxon>
        <taxon>Agaricineae</taxon>
        <taxon>Psathyrellaceae</taxon>
        <taxon>Coprinellus</taxon>
    </lineage>
</organism>
<accession>A0A4Y7T0J2</accession>
<evidence type="ECO:0000313" key="2">
    <source>
        <dbReference type="Proteomes" id="UP000298030"/>
    </source>
</evidence>
<dbReference type="OrthoDB" id="3253621at2759"/>
<feature type="non-terminal residue" evidence="1">
    <location>
        <position position="1"/>
    </location>
</feature>
<comment type="caution">
    <text evidence="1">The sequence shown here is derived from an EMBL/GenBank/DDBJ whole genome shotgun (WGS) entry which is preliminary data.</text>
</comment>
<sequence length="135" mass="15287">LFPNWERSIFCAAACNAGKQVGTCFHRDCRNLAFGFCVVHAVGKYNCRRGGHIVLKEPKLIIQFPSGSHVLLPSATITHGNIPVQDSETRASFTQYTAGAMFRYVDNDFGTEKQLKRKSKAKYRQMVEEKATRWE</sequence>
<dbReference type="Gene3D" id="3.60.130.30">
    <property type="match status" value="1"/>
</dbReference>
<protein>
    <recommendedName>
        <fullName evidence="3">Prolyl 4-hydroxylase alpha subunit Fe(2+) 2OG dioxygenase domain-containing protein</fullName>
    </recommendedName>
</protein>